<dbReference type="Proteomes" id="UP000199413">
    <property type="component" value="Unassembled WGS sequence"/>
</dbReference>
<protein>
    <submittedName>
        <fullName evidence="2">Uncharacterized protein</fullName>
    </submittedName>
</protein>
<name>A0A1C6S112_9ACTN</name>
<evidence type="ECO:0000313" key="2">
    <source>
        <dbReference type="EMBL" id="SCL23084.1"/>
    </source>
</evidence>
<sequence length="156" mass="16876">MIEGEVVRWAVDGYHVTAGFLPVIIGWVADPDDDVAARSAALLPRLPPGPAASHVLIDVPPRRVPVRASASLALAHSPQPDPRIDQQLHDLLDVPAEPVVITDRHRPGLPPRRPPTGSGAVDLDRRVHPDRLPAVAGWDRALRGFVMLALQRLKSS</sequence>
<reference evidence="3" key="1">
    <citation type="submission" date="2016-06" db="EMBL/GenBank/DDBJ databases">
        <authorList>
            <person name="Varghese N."/>
            <person name="Submissions Spin"/>
        </authorList>
    </citation>
    <scope>NUCLEOTIDE SEQUENCE [LARGE SCALE GENOMIC DNA]</scope>
    <source>
        <strain evidence="3">DSM 45431</strain>
    </source>
</reference>
<proteinExistence type="predicted"/>
<feature type="region of interest" description="Disordered" evidence="1">
    <location>
        <begin position="103"/>
        <end position="124"/>
    </location>
</feature>
<keyword evidence="3" id="KW-1185">Reference proteome</keyword>
<organism evidence="2 3">
    <name type="scientific">Micromonospora rhizosphaerae</name>
    <dbReference type="NCBI Taxonomy" id="568872"/>
    <lineage>
        <taxon>Bacteria</taxon>
        <taxon>Bacillati</taxon>
        <taxon>Actinomycetota</taxon>
        <taxon>Actinomycetes</taxon>
        <taxon>Micromonosporales</taxon>
        <taxon>Micromonosporaceae</taxon>
        <taxon>Micromonospora</taxon>
    </lineage>
</organism>
<gene>
    <name evidence="2" type="ORF">GA0070624_2669</name>
</gene>
<evidence type="ECO:0000313" key="3">
    <source>
        <dbReference type="Proteomes" id="UP000199413"/>
    </source>
</evidence>
<evidence type="ECO:0000256" key="1">
    <source>
        <dbReference type="SAM" id="MobiDB-lite"/>
    </source>
</evidence>
<dbReference type="EMBL" id="FMHV01000002">
    <property type="protein sequence ID" value="SCL23084.1"/>
    <property type="molecule type" value="Genomic_DNA"/>
</dbReference>
<dbReference type="AlphaFoldDB" id="A0A1C6S112"/>
<accession>A0A1C6S112</accession>
<dbReference type="STRING" id="568872.GA0070624_2669"/>